<evidence type="ECO:0000256" key="7">
    <source>
        <dbReference type="ARBA" id="ARBA00023136"/>
    </source>
</evidence>
<reference evidence="9 10" key="1">
    <citation type="submission" date="2020-04" db="EMBL/GenBank/DDBJ databases">
        <authorList>
            <person name="Hitch T.C.A."/>
            <person name="Wylensek D."/>
            <person name="Clavel T."/>
        </authorList>
    </citation>
    <scope>NUCLEOTIDE SEQUENCE [LARGE SCALE GENOMIC DNA]</scope>
    <source>
        <strain evidence="9 10">WCA-386-APC-2A</strain>
    </source>
</reference>
<dbReference type="EMBL" id="JABBJH010000002">
    <property type="protein sequence ID" value="NMK38174.1"/>
    <property type="molecule type" value="Genomic_DNA"/>
</dbReference>
<accession>A0A848ERR6</accession>
<dbReference type="InterPro" id="IPR000060">
    <property type="entry name" value="BCCT_transptr"/>
</dbReference>
<comment type="caution">
    <text evidence="9">The sequence shown here is derived from an EMBL/GenBank/DDBJ whole genome shotgun (WGS) entry which is preliminary data.</text>
</comment>
<organism evidence="9 10">
    <name type="scientific">Megasphaera elsdenii</name>
    <dbReference type="NCBI Taxonomy" id="907"/>
    <lineage>
        <taxon>Bacteria</taxon>
        <taxon>Bacillati</taxon>
        <taxon>Bacillota</taxon>
        <taxon>Negativicutes</taxon>
        <taxon>Veillonellales</taxon>
        <taxon>Veillonellaceae</taxon>
        <taxon>Megasphaera</taxon>
    </lineage>
</organism>
<dbReference type="PANTHER" id="PTHR30047:SF7">
    <property type="entry name" value="HIGH-AFFINITY CHOLINE TRANSPORT PROTEIN"/>
    <property type="match status" value="1"/>
</dbReference>
<comment type="similarity">
    <text evidence="2">Belongs to the BCCT transporter (TC 2.A.15) family.</text>
</comment>
<keyword evidence="4" id="KW-1003">Cell membrane</keyword>
<sequence>MWYNLYNTINLFISFIFILELGIHSLCRLFFLFLVILCLGKLGDIRLGNEDEKPEFSFFSWLCMLFSAGMGNSSNRPSTRLSRNCARNFCGMEFPSTSRAVMIVRRPAGN</sequence>
<evidence type="ECO:0000256" key="2">
    <source>
        <dbReference type="ARBA" id="ARBA00005658"/>
    </source>
</evidence>
<evidence type="ECO:0000256" key="3">
    <source>
        <dbReference type="ARBA" id="ARBA00022448"/>
    </source>
</evidence>
<dbReference type="AlphaFoldDB" id="A0A848ERR6"/>
<keyword evidence="6 8" id="KW-1133">Transmembrane helix</keyword>
<evidence type="ECO:0000256" key="8">
    <source>
        <dbReference type="SAM" id="Phobius"/>
    </source>
</evidence>
<proteinExistence type="inferred from homology"/>
<dbReference type="GO" id="GO:0005886">
    <property type="term" value="C:plasma membrane"/>
    <property type="evidence" value="ECO:0007669"/>
    <property type="project" value="UniProtKB-SubCell"/>
</dbReference>
<evidence type="ECO:0000256" key="1">
    <source>
        <dbReference type="ARBA" id="ARBA00004651"/>
    </source>
</evidence>
<keyword evidence="7 8" id="KW-0472">Membrane</keyword>
<evidence type="ECO:0000256" key="5">
    <source>
        <dbReference type="ARBA" id="ARBA00022692"/>
    </source>
</evidence>
<dbReference type="Pfam" id="PF02028">
    <property type="entry name" value="BCCT"/>
    <property type="match status" value="1"/>
</dbReference>
<name>A0A848ERR6_MEGEL</name>
<keyword evidence="3" id="KW-0813">Transport</keyword>
<keyword evidence="5 8" id="KW-0812">Transmembrane</keyword>
<evidence type="ECO:0000256" key="6">
    <source>
        <dbReference type="ARBA" id="ARBA00022989"/>
    </source>
</evidence>
<evidence type="ECO:0000256" key="4">
    <source>
        <dbReference type="ARBA" id="ARBA00022475"/>
    </source>
</evidence>
<dbReference type="GO" id="GO:0022857">
    <property type="term" value="F:transmembrane transporter activity"/>
    <property type="evidence" value="ECO:0007669"/>
    <property type="project" value="InterPro"/>
</dbReference>
<dbReference type="PANTHER" id="PTHR30047">
    <property type="entry name" value="HIGH-AFFINITY CHOLINE TRANSPORT PROTEIN-RELATED"/>
    <property type="match status" value="1"/>
</dbReference>
<evidence type="ECO:0000313" key="9">
    <source>
        <dbReference type="EMBL" id="NMK38174.1"/>
    </source>
</evidence>
<evidence type="ECO:0000313" key="10">
    <source>
        <dbReference type="Proteomes" id="UP000536773"/>
    </source>
</evidence>
<dbReference type="Proteomes" id="UP000536773">
    <property type="component" value="Unassembled WGS sequence"/>
</dbReference>
<feature type="transmembrane region" description="Helical" evidence="8">
    <location>
        <begin position="12"/>
        <end position="36"/>
    </location>
</feature>
<protein>
    <submittedName>
        <fullName evidence="9">Uncharacterized protein</fullName>
    </submittedName>
</protein>
<gene>
    <name evidence="9" type="ORF">HG933_01990</name>
</gene>
<comment type="subcellular location">
    <subcellularLocation>
        <location evidence="1">Cell membrane</location>
        <topology evidence="1">Multi-pass membrane protein</topology>
    </subcellularLocation>
</comment>